<reference evidence="2" key="1">
    <citation type="submission" date="2025-08" db="UniProtKB">
        <authorList>
            <consortium name="Ensembl"/>
        </authorList>
    </citation>
    <scope>IDENTIFICATION</scope>
</reference>
<proteinExistence type="predicted"/>
<reference evidence="2" key="2">
    <citation type="submission" date="2025-09" db="UniProtKB">
        <authorList>
            <consortium name="Ensembl"/>
        </authorList>
    </citation>
    <scope>IDENTIFICATION</scope>
</reference>
<keyword evidence="1" id="KW-0812">Transmembrane</keyword>
<keyword evidence="3" id="KW-1185">Reference proteome</keyword>
<dbReference type="Proteomes" id="UP000694422">
    <property type="component" value="Unplaced"/>
</dbReference>
<keyword evidence="1" id="KW-0472">Membrane</keyword>
<dbReference type="Ensembl" id="ENSSDAT00000019480.1">
    <property type="protein sequence ID" value="ENSSDAP00000017133.1"/>
    <property type="gene ID" value="ENSSDAG00000015516.1"/>
</dbReference>
<name>A0A8C9Q575_SPEDA</name>
<feature type="transmembrane region" description="Helical" evidence="1">
    <location>
        <begin position="12"/>
        <end position="36"/>
    </location>
</feature>
<keyword evidence="1" id="KW-1133">Transmembrane helix</keyword>
<evidence type="ECO:0000256" key="1">
    <source>
        <dbReference type="SAM" id="Phobius"/>
    </source>
</evidence>
<evidence type="ECO:0000313" key="2">
    <source>
        <dbReference type="Ensembl" id="ENSSDAP00000017133.1"/>
    </source>
</evidence>
<sequence length="68" mass="7483">MKNSLDSISLTTLWRFISGALGVICLLLMTTLGILLKISYTKKIIQPTFSPGSMIELQEGGFHSLQIL</sequence>
<dbReference type="AlphaFoldDB" id="A0A8C9Q575"/>
<organism evidence="2 3">
    <name type="scientific">Spermophilus dauricus</name>
    <name type="common">Daurian ground squirrel</name>
    <dbReference type="NCBI Taxonomy" id="99837"/>
    <lineage>
        <taxon>Eukaryota</taxon>
        <taxon>Metazoa</taxon>
        <taxon>Chordata</taxon>
        <taxon>Craniata</taxon>
        <taxon>Vertebrata</taxon>
        <taxon>Euteleostomi</taxon>
        <taxon>Mammalia</taxon>
        <taxon>Eutheria</taxon>
        <taxon>Euarchontoglires</taxon>
        <taxon>Glires</taxon>
        <taxon>Rodentia</taxon>
        <taxon>Sciuromorpha</taxon>
        <taxon>Sciuridae</taxon>
        <taxon>Xerinae</taxon>
        <taxon>Marmotini</taxon>
        <taxon>Spermophilus</taxon>
    </lineage>
</organism>
<protein>
    <submittedName>
        <fullName evidence="2">Uncharacterized protein</fullName>
    </submittedName>
</protein>
<accession>A0A8C9Q575</accession>
<evidence type="ECO:0000313" key="3">
    <source>
        <dbReference type="Proteomes" id="UP000694422"/>
    </source>
</evidence>